<reference evidence="11" key="1">
    <citation type="submission" date="2025-08" db="UniProtKB">
        <authorList>
            <consortium name="RefSeq"/>
        </authorList>
    </citation>
    <scope>IDENTIFICATION</scope>
    <source>
        <tissue evidence="11">Blood</tissue>
    </source>
</reference>
<dbReference type="Pfam" id="PF04418">
    <property type="entry name" value="DUF543"/>
    <property type="match status" value="1"/>
</dbReference>
<sequence length="81" mass="9268">MAISLRTSVHTHIQIATRVGNIPDSELSRKWDRHTADAVVKKMWPIVFGSGMGLGMAYSKCWHDFQAPYLLHGKFVREQEQ</sequence>
<evidence type="ECO:0000256" key="2">
    <source>
        <dbReference type="ARBA" id="ARBA00004434"/>
    </source>
</evidence>
<organism evidence="10 11">
    <name type="scientific">Neomonachus schauinslandi</name>
    <name type="common">Hawaiian monk seal</name>
    <name type="synonym">Monachus schauinslandi</name>
    <dbReference type="NCBI Taxonomy" id="29088"/>
    <lineage>
        <taxon>Eukaryota</taxon>
        <taxon>Metazoa</taxon>
        <taxon>Chordata</taxon>
        <taxon>Craniata</taxon>
        <taxon>Vertebrata</taxon>
        <taxon>Euteleostomi</taxon>
        <taxon>Mammalia</taxon>
        <taxon>Eutheria</taxon>
        <taxon>Laurasiatheria</taxon>
        <taxon>Carnivora</taxon>
        <taxon>Caniformia</taxon>
        <taxon>Pinnipedia</taxon>
        <taxon>Phocidae</taxon>
        <taxon>Monachinae</taxon>
        <taxon>Monachini</taxon>
        <taxon>Neomonachus</taxon>
    </lineage>
</organism>
<dbReference type="InterPro" id="IPR007512">
    <property type="entry name" value="Mic10"/>
</dbReference>
<accession>A0A8M1MSL7</accession>
<evidence type="ECO:0000256" key="3">
    <source>
        <dbReference type="ARBA" id="ARBA00006792"/>
    </source>
</evidence>
<proteinExistence type="inferred from homology"/>
<evidence type="ECO:0000256" key="7">
    <source>
        <dbReference type="ARBA" id="ARBA00023128"/>
    </source>
</evidence>
<keyword evidence="6" id="KW-1133">Transmembrane helix</keyword>
<keyword evidence="10" id="KW-1185">Reference proteome</keyword>
<evidence type="ECO:0000313" key="11">
    <source>
        <dbReference type="RefSeq" id="XP_044775698.1"/>
    </source>
</evidence>
<evidence type="ECO:0000256" key="6">
    <source>
        <dbReference type="ARBA" id="ARBA00022989"/>
    </source>
</evidence>
<evidence type="ECO:0000256" key="4">
    <source>
        <dbReference type="ARBA" id="ARBA00022692"/>
    </source>
</evidence>
<comment type="subunit">
    <text evidence="9">Component of the mitochondrial contact site and cristae organizing system (MICOS) complex.</text>
</comment>
<evidence type="ECO:0000256" key="8">
    <source>
        <dbReference type="ARBA" id="ARBA00023136"/>
    </source>
</evidence>
<dbReference type="KEGG" id="nsu:110576454"/>
<gene>
    <name evidence="11" type="primary">LOC110576454</name>
</gene>
<name>A0A8M1MSL7_NEOSC</name>
<dbReference type="GeneID" id="110576454"/>
<comment type="function">
    <text evidence="1 9">Component of the MICOS complex, a large protein complex of the mitochondrial inner membrane that plays crucial roles in the maintenance of crista junctions, inner membrane architecture, and formation of contact sites to the outer membrane.</text>
</comment>
<dbReference type="RefSeq" id="XP_044775698.1">
    <property type="nucleotide sequence ID" value="XM_044919763.1"/>
</dbReference>
<evidence type="ECO:0000256" key="5">
    <source>
        <dbReference type="ARBA" id="ARBA00022792"/>
    </source>
</evidence>
<protein>
    <recommendedName>
        <fullName evidence="9">MICOS complex subunit MIC10</fullName>
    </recommendedName>
</protein>
<keyword evidence="7 9" id="KW-0496">Mitochondrion</keyword>
<dbReference type="PANTHER" id="PTHR21304">
    <property type="entry name" value="MICOS COMPLEX SUBUNIT MIC10"/>
    <property type="match status" value="1"/>
</dbReference>
<keyword evidence="8" id="KW-0472">Membrane</keyword>
<dbReference type="PANTHER" id="PTHR21304:SF0">
    <property type="entry name" value="MICOS COMPLEX SUBUNIT MIC10"/>
    <property type="match status" value="1"/>
</dbReference>
<keyword evidence="5 9" id="KW-0999">Mitochondrion inner membrane</keyword>
<keyword evidence="4" id="KW-0812">Transmembrane</keyword>
<comment type="similarity">
    <text evidence="3 9">Belongs to the MICOS complex subunit Mic10 family.</text>
</comment>
<evidence type="ECO:0000256" key="9">
    <source>
        <dbReference type="RuleBase" id="RU363011"/>
    </source>
</evidence>
<evidence type="ECO:0000313" key="10">
    <source>
        <dbReference type="Proteomes" id="UP000248481"/>
    </source>
</evidence>
<dbReference type="GO" id="GO:0061617">
    <property type="term" value="C:MICOS complex"/>
    <property type="evidence" value="ECO:0007669"/>
    <property type="project" value="UniProtKB-UniRule"/>
</dbReference>
<dbReference type="Proteomes" id="UP000248481">
    <property type="component" value="Chromosome 11"/>
</dbReference>
<evidence type="ECO:0000256" key="1">
    <source>
        <dbReference type="ARBA" id="ARBA00002689"/>
    </source>
</evidence>
<comment type="subcellular location">
    <subcellularLocation>
        <location evidence="2 9">Mitochondrion inner membrane</location>
        <topology evidence="2 9">Single-pass membrane protein</topology>
    </subcellularLocation>
</comment>
<dbReference type="AlphaFoldDB" id="A0A8M1MSL7"/>